<evidence type="ECO:0000256" key="5">
    <source>
        <dbReference type="ARBA" id="ARBA00022449"/>
    </source>
</evidence>
<protein>
    <recommendedName>
        <fullName evidence="16">ADP/ATP translocase</fullName>
    </recommendedName>
    <alternativeName>
        <fullName evidence="16">ADP,ATP carrier protein</fullName>
    </alternativeName>
</protein>
<evidence type="ECO:0000313" key="18">
    <source>
        <dbReference type="Proteomes" id="UP000009168"/>
    </source>
</evidence>
<evidence type="ECO:0000256" key="14">
    <source>
        <dbReference type="PROSITE-ProRule" id="PRU00282"/>
    </source>
</evidence>
<sequence length="302" mass="34650">MNKESIFILDFLSGGVAGAFSKTIAAPLERIKLLLQTQSENQALLRPYKGIVDCFSRCVKEEGIPSLWRGNMVNIIRYFPSQALNFSFKELYSKIFNFDSNQQMNKYILWQFMAGGLAGCSSKALIYPLDFARTRLGVDIGNNKKKRQFNGILDCLTKVYNQDGLRGLYRGLTVGLVGIFMYRSLYFGLYDWGKVAFLNQNKNKENLLIKKYIFAQCVVVFSETISYPTDTLKRKMMMQSARGEKLYKNSIDCSIKLYKQGGIKIFFSGNASNIFRSFGSSLCLVVYDEIHNFFQEKNKQYF</sequence>
<dbReference type="InterPro" id="IPR002067">
    <property type="entry name" value="MCP"/>
</dbReference>
<keyword evidence="5" id="KW-0050">Antiport</keyword>
<comment type="subunit">
    <text evidence="3 16">Monomer.</text>
</comment>
<name>Q22HD2_TETTS</name>
<proteinExistence type="inferred from homology"/>
<dbReference type="PRINTS" id="PR00927">
    <property type="entry name" value="ADPTRNSLCASE"/>
</dbReference>
<comment type="function">
    <text evidence="13">ADP:ATP antiporter that mediates import of ADP into the mitochondrial matrix for ATP synthesis, and export of ATP out to fuel the cell. Cycles between the cytoplasmic-open state (c-state) and the matrix-open state (m-state): operates by the alternating access mechanism with a single substrate-binding site intermittently exposed to either the cytosolic (c-state) or matrix (m-state) side of the inner mitochondrial membrane.</text>
</comment>
<keyword evidence="18" id="KW-1185">Reference proteome</keyword>
<dbReference type="OrthoDB" id="270584at2759"/>
<evidence type="ECO:0000256" key="3">
    <source>
        <dbReference type="ARBA" id="ARBA00011245"/>
    </source>
</evidence>
<keyword evidence="10" id="KW-0496">Mitochondrion</keyword>
<dbReference type="PANTHER" id="PTHR45635">
    <property type="entry name" value="ADP,ATP CARRIER PROTEIN 1-RELATED-RELATED"/>
    <property type="match status" value="1"/>
</dbReference>
<comment type="subcellular location">
    <subcellularLocation>
        <location evidence="16">Membrane</location>
        <topology evidence="16">Multi-pass membrane protein</topology>
    </subcellularLocation>
    <subcellularLocation>
        <location evidence="1">Mitochondrion inner membrane</location>
        <topology evidence="1">Multi-pass membrane protein</topology>
    </subcellularLocation>
</comment>
<evidence type="ECO:0000256" key="6">
    <source>
        <dbReference type="ARBA" id="ARBA00022692"/>
    </source>
</evidence>
<evidence type="ECO:0000256" key="1">
    <source>
        <dbReference type="ARBA" id="ARBA00004448"/>
    </source>
</evidence>
<dbReference type="GeneID" id="7832851"/>
<keyword evidence="9" id="KW-1133">Transmembrane helix</keyword>
<dbReference type="Proteomes" id="UP000009168">
    <property type="component" value="Unassembled WGS sequence"/>
</dbReference>
<dbReference type="InParanoid" id="Q22HD2"/>
<evidence type="ECO:0000256" key="4">
    <source>
        <dbReference type="ARBA" id="ARBA00022448"/>
    </source>
</evidence>
<dbReference type="InterPro" id="IPR018108">
    <property type="entry name" value="MCP_transmembrane"/>
</dbReference>
<evidence type="ECO:0000256" key="2">
    <source>
        <dbReference type="ARBA" id="ARBA00006375"/>
    </source>
</evidence>
<dbReference type="AlphaFoldDB" id="Q22HD2"/>
<evidence type="ECO:0000256" key="15">
    <source>
        <dbReference type="RuleBase" id="RU000488"/>
    </source>
</evidence>
<dbReference type="GO" id="GO:1990544">
    <property type="term" value="P:mitochondrial ATP transmembrane transport"/>
    <property type="evidence" value="ECO:0007669"/>
    <property type="project" value="InterPro"/>
</dbReference>
<dbReference type="SUPFAM" id="SSF103506">
    <property type="entry name" value="Mitochondrial carrier"/>
    <property type="match status" value="1"/>
</dbReference>
<dbReference type="GO" id="GO:0005743">
    <property type="term" value="C:mitochondrial inner membrane"/>
    <property type="evidence" value="ECO:0007669"/>
    <property type="project" value="UniProtKB-SubCell"/>
</dbReference>
<organism evidence="17 18">
    <name type="scientific">Tetrahymena thermophila (strain SB210)</name>
    <dbReference type="NCBI Taxonomy" id="312017"/>
    <lineage>
        <taxon>Eukaryota</taxon>
        <taxon>Sar</taxon>
        <taxon>Alveolata</taxon>
        <taxon>Ciliophora</taxon>
        <taxon>Intramacronucleata</taxon>
        <taxon>Oligohymenophorea</taxon>
        <taxon>Hymenostomatida</taxon>
        <taxon>Tetrahymenina</taxon>
        <taxon>Tetrahymenidae</taxon>
        <taxon>Tetrahymena</taxon>
    </lineage>
</organism>
<dbReference type="KEGG" id="tet:TTHERM_00637710"/>
<evidence type="ECO:0000256" key="16">
    <source>
        <dbReference type="RuleBase" id="RU368008"/>
    </source>
</evidence>
<reference evidence="18" key="1">
    <citation type="journal article" date="2006" name="PLoS Biol.">
        <title>Macronuclear genome sequence of the ciliate Tetrahymena thermophila, a model eukaryote.</title>
        <authorList>
            <person name="Eisen J.A."/>
            <person name="Coyne R.S."/>
            <person name="Wu M."/>
            <person name="Wu D."/>
            <person name="Thiagarajan M."/>
            <person name="Wortman J.R."/>
            <person name="Badger J.H."/>
            <person name="Ren Q."/>
            <person name="Amedeo P."/>
            <person name="Jones K.M."/>
            <person name="Tallon L.J."/>
            <person name="Delcher A.L."/>
            <person name="Salzberg S.L."/>
            <person name="Silva J.C."/>
            <person name="Haas B.J."/>
            <person name="Majoros W.H."/>
            <person name="Farzad M."/>
            <person name="Carlton J.M."/>
            <person name="Smith R.K. Jr."/>
            <person name="Garg J."/>
            <person name="Pearlman R.E."/>
            <person name="Karrer K.M."/>
            <person name="Sun L."/>
            <person name="Manning G."/>
            <person name="Elde N.C."/>
            <person name="Turkewitz A.P."/>
            <person name="Asai D.J."/>
            <person name="Wilkes D.E."/>
            <person name="Wang Y."/>
            <person name="Cai H."/>
            <person name="Collins K."/>
            <person name="Stewart B.A."/>
            <person name="Lee S.R."/>
            <person name="Wilamowska K."/>
            <person name="Weinberg Z."/>
            <person name="Ruzzo W.L."/>
            <person name="Wloga D."/>
            <person name="Gaertig J."/>
            <person name="Frankel J."/>
            <person name="Tsao C.-C."/>
            <person name="Gorovsky M.A."/>
            <person name="Keeling P.J."/>
            <person name="Waller R.F."/>
            <person name="Patron N.J."/>
            <person name="Cherry J.M."/>
            <person name="Stover N.A."/>
            <person name="Krieger C.J."/>
            <person name="del Toro C."/>
            <person name="Ryder H.F."/>
            <person name="Williamson S.C."/>
            <person name="Barbeau R.A."/>
            <person name="Hamilton E.P."/>
            <person name="Orias E."/>
        </authorList>
    </citation>
    <scope>NUCLEOTIDE SEQUENCE [LARGE SCALE GENOMIC DNA]</scope>
    <source>
        <strain evidence="18">SB210</strain>
    </source>
</reference>
<keyword evidence="11 14" id="KW-0472">Membrane</keyword>
<dbReference type="HOGENOM" id="CLU_015166_12_0_1"/>
<dbReference type="InterPro" id="IPR002113">
    <property type="entry name" value="ADT_euk_type"/>
</dbReference>
<evidence type="ECO:0000256" key="7">
    <source>
        <dbReference type="ARBA" id="ARBA00022737"/>
    </source>
</evidence>
<dbReference type="RefSeq" id="XP_001032432.2">
    <property type="nucleotide sequence ID" value="XM_001032432.2"/>
</dbReference>
<dbReference type="GO" id="GO:0005471">
    <property type="term" value="F:ATP:ADP antiporter activity"/>
    <property type="evidence" value="ECO:0007669"/>
    <property type="project" value="UniProtKB-UniRule"/>
</dbReference>
<dbReference type="PROSITE" id="PS50920">
    <property type="entry name" value="SOLCAR"/>
    <property type="match status" value="3"/>
</dbReference>
<dbReference type="InterPro" id="IPR023395">
    <property type="entry name" value="MCP_dom_sf"/>
</dbReference>
<dbReference type="EMBL" id="GG662588">
    <property type="protein sequence ID" value="EAR84769.2"/>
    <property type="molecule type" value="Genomic_DNA"/>
</dbReference>
<evidence type="ECO:0000256" key="10">
    <source>
        <dbReference type="ARBA" id="ARBA00023128"/>
    </source>
</evidence>
<evidence type="ECO:0000256" key="11">
    <source>
        <dbReference type="ARBA" id="ARBA00023136"/>
    </source>
</evidence>
<evidence type="ECO:0000256" key="8">
    <source>
        <dbReference type="ARBA" id="ARBA00022792"/>
    </source>
</evidence>
<keyword evidence="8" id="KW-0999">Mitochondrion inner membrane</keyword>
<keyword evidence="4 15" id="KW-0813">Transport</keyword>
<comment type="similarity">
    <text evidence="2 15">Belongs to the mitochondrial carrier (TC 2.A.29) family.</text>
</comment>
<dbReference type="Gene3D" id="1.50.40.10">
    <property type="entry name" value="Mitochondrial carrier domain"/>
    <property type="match status" value="1"/>
</dbReference>
<accession>Q22HD2</accession>
<feature type="repeat" description="Solcar" evidence="14">
    <location>
        <begin position="210"/>
        <end position="293"/>
    </location>
</feature>
<keyword evidence="7" id="KW-0677">Repeat</keyword>
<gene>
    <name evidence="17" type="ORF">TTHERM_00637710</name>
</gene>
<evidence type="ECO:0000313" key="17">
    <source>
        <dbReference type="EMBL" id="EAR84769.2"/>
    </source>
</evidence>
<feature type="repeat" description="Solcar" evidence="14">
    <location>
        <begin position="5"/>
        <end position="95"/>
    </location>
</feature>
<dbReference type="PRINTS" id="PR00926">
    <property type="entry name" value="MITOCARRIER"/>
</dbReference>
<dbReference type="PANTHER" id="PTHR45635:SF14">
    <property type="entry name" value="ADP_ATP TRANSLOCASE"/>
    <property type="match status" value="1"/>
</dbReference>
<dbReference type="Pfam" id="PF00153">
    <property type="entry name" value="Mito_carr"/>
    <property type="match status" value="3"/>
</dbReference>
<keyword evidence="6 14" id="KW-0812">Transmembrane</keyword>
<comment type="catalytic activity">
    <reaction evidence="12">
        <text>ADP(in) + ATP(out) = ADP(out) + ATP(in)</text>
        <dbReference type="Rhea" id="RHEA:34999"/>
        <dbReference type="ChEBI" id="CHEBI:30616"/>
        <dbReference type="ChEBI" id="CHEBI:456216"/>
    </reaction>
    <physiologicalReaction direction="left-to-right" evidence="12">
        <dbReference type="Rhea" id="RHEA:35000"/>
    </physiologicalReaction>
</comment>
<evidence type="ECO:0000256" key="9">
    <source>
        <dbReference type="ARBA" id="ARBA00022989"/>
    </source>
</evidence>
<evidence type="ECO:0000256" key="13">
    <source>
        <dbReference type="ARBA" id="ARBA00045250"/>
    </source>
</evidence>
<evidence type="ECO:0000256" key="12">
    <source>
        <dbReference type="ARBA" id="ARBA00024143"/>
    </source>
</evidence>
<dbReference type="GO" id="GO:0140021">
    <property type="term" value="P:mitochondrial ADP transmembrane transport"/>
    <property type="evidence" value="ECO:0007669"/>
    <property type="project" value="InterPro"/>
</dbReference>
<feature type="repeat" description="Solcar" evidence="14">
    <location>
        <begin position="106"/>
        <end position="196"/>
    </location>
</feature>
<comment type="function">
    <text evidence="16">Catalyzes the exchange of ADP and ATP across the membrane.</text>
</comment>
<dbReference type="STRING" id="312017.Q22HD2"/>